<reference evidence="9 10" key="1">
    <citation type="submission" date="2014-02" db="EMBL/GenBank/DDBJ databases">
        <title>Comparative genomics and transcriptomics to identify genetic mechanisms underlying the emergence of carbapenem resistant Acinetobacter baumannii (CRAb).</title>
        <authorList>
            <person name="Harris A.D."/>
            <person name="Johnson K.J."/>
            <person name="George J."/>
            <person name="Shefchek K."/>
            <person name="Daugherty S.C."/>
            <person name="Parankush S."/>
            <person name="Sadzewicz L."/>
            <person name="Tallon L."/>
            <person name="Sengamalay N."/>
            <person name="Hazen T.H."/>
            <person name="Rasko D.A."/>
        </authorList>
    </citation>
    <scope>NUCLEOTIDE SEQUENCE [LARGE SCALE GENOMIC DNA]</scope>
    <source>
        <strain evidence="9 10">99063</strain>
    </source>
</reference>
<evidence type="ECO:0000256" key="3">
    <source>
        <dbReference type="ARBA" id="ARBA00022722"/>
    </source>
</evidence>
<evidence type="ECO:0000313" key="10">
    <source>
        <dbReference type="Proteomes" id="UP000020735"/>
    </source>
</evidence>
<dbReference type="Gene3D" id="3.30.920.30">
    <property type="entry name" value="Hypothetical protein"/>
    <property type="match status" value="1"/>
</dbReference>
<keyword evidence="3" id="KW-0540">Nuclease</keyword>
<keyword evidence="2" id="KW-1277">Toxin-antitoxin system</keyword>
<evidence type="ECO:0000256" key="6">
    <source>
        <dbReference type="ARBA" id="ARBA00022884"/>
    </source>
</evidence>
<dbReference type="GO" id="GO:0016787">
    <property type="term" value="F:hydrolase activity"/>
    <property type="evidence" value="ECO:0007669"/>
    <property type="project" value="UniProtKB-KW"/>
</dbReference>
<sequence length="45" mass="5368">MGDKGDHEKYKHPEKSDHVVVPHPRKDMPIGTLRNIYKQAGWEWR</sequence>
<evidence type="ECO:0000313" key="9">
    <source>
        <dbReference type="EMBL" id="EXC36524.1"/>
    </source>
</evidence>
<dbReference type="EMBL" id="JEXJ01000307">
    <property type="protein sequence ID" value="EXC36524.1"/>
    <property type="molecule type" value="Genomic_DNA"/>
</dbReference>
<name>A0A009S402_ACIBA</name>
<proteinExistence type="inferred from homology"/>
<evidence type="ECO:0000256" key="8">
    <source>
        <dbReference type="SAM" id="MobiDB-lite"/>
    </source>
</evidence>
<evidence type="ECO:0000256" key="1">
    <source>
        <dbReference type="ARBA" id="ARBA00006620"/>
    </source>
</evidence>
<keyword evidence="5" id="KW-0378">Hydrolase</keyword>
<evidence type="ECO:0000256" key="5">
    <source>
        <dbReference type="ARBA" id="ARBA00022801"/>
    </source>
</evidence>
<evidence type="ECO:0000256" key="7">
    <source>
        <dbReference type="ARBA" id="ARBA00023016"/>
    </source>
</evidence>
<accession>A0A009S402</accession>
<dbReference type="Proteomes" id="UP000020735">
    <property type="component" value="Unassembled WGS sequence"/>
</dbReference>
<keyword evidence="4" id="KW-0255">Endonuclease</keyword>
<evidence type="ECO:0000256" key="2">
    <source>
        <dbReference type="ARBA" id="ARBA00022649"/>
    </source>
</evidence>
<dbReference type="AlphaFoldDB" id="A0A009S402"/>
<dbReference type="GO" id="GO:0003729">
    <property type="term" value="F:mRNA binding"/>
    <property type="evidence" value="ECO:0007669"/>
    <property type="project" value="InterPro"/>
</dbReference>
<dbReference type="InterPro" id="IPR012933">
    <property type="entry name" value="HicA_mRNA_interferase"/>
</dbReference>
<dbReference type="PATRIC" id="fig|1310630.3.peg.4163"/>
<dbReference type="GO" id="GO:0004519">
    <property type="term" value="F:endonuclease activity"/>
    <property type="evidence" value="ECO:0007669"/>
    <property type="project" value="UniProtKB-KW"/>
</dbReference>
<comment type="similarity">
    <text evidence="1">Belongs to the HicA mRNA interferase family.</text>
</comment>
<comment type="caution">
    <text evidence="9">The sequence shown here is derived from an EMBL/GenBank/DDBJ whole genome shotgun (WGS) entry which is preliminary data.</text>
</comment>
<keyword evidence="7" id="KW-0346">Stress response</keyword>
<dbReference type="SUPFAM" id="SSF54786">
    <property type="entry name" value="YcfA/nrd intein domain"/>
    <property type="match status" value="1"/>
</dbReference>
<gene>
    <name evidence="9" type="ORF">J529_4532</name>
</gene>
<protein>
    <submittedName>
        <fullName evidence="9">YcfA-like family protein</fullName>
    </submittedName>
</protein>
<dbReference type="InterPro" id="IPR038570">
    <property type="entry name" value="HicA_sf"/>
</dbReference>
<feature type="region of interest" description="Disordered" evidence="8">
    <location>
        <begin position="1"/>
        <end position="28"/>
    </location>
</feature>
<dbReference type="Pfam" id="PF07927">
    <property type="entry name" value="HicA_toxin"/>
    <property type="match status" value="1"/>
</dbReference>
<evidence type="ECO:0000256" key="4">
    <source>
        <dbReference type="ARBA" id="ARBA00022759"/>
    </source>
</evidence>
<organism evidence="9 10">
    <name type="scientific">Acinetobacter baumannii 99063</name>
    <dbReference type="NCBI Taxonomy" id="1310630"/>
    <lineage>
        <taxon>Bacteria</taxon>
        <taxon>Pseudomonadati</taxon>
        <taxon>Pseudomonadota</taxon>
        <taxon>Gammaproteobacteria</taxon>
        <taxon>Moraxellales</taxon>
        <taxon>Moraxellaceae</taxon>
        <taxon>Acinetobacter</taxon>
        <taxon>Acinetobacter calcoaceticus/baumannii complex</taxon>
    </lineage>
</organism>
<keyword evidence="6" id="KW-0694">RNA-binding</keyword>